<dbReference type="HOGENOM" id="CLU_2070933_0_0_4"/>
<dbReference type="KEGG" id="pna:Pnap_2582"/>
<dbReference type="AlphaFoldDB" id="A1VQF7"/>
<accession>A1VQF7</accession>
<proteinExistence type="predicted"/>
<keyword evidence="3" id="KW-1185">Reference proteome</keyword>
<reference evidence="3" key="1">
    <citation type="journal article" date="2009" name="Environ. Microbiol.">
        <title>The genome of Polaromonas naphthalenivorans strain CJ2, isolated from coal tar-contaminated sediment, reveals physiological and metabolic versatility and evolution through extensive horizontal gene transfer.</title>
        <authorList>
            <person name="Yagi J.M."/>
            <person name="Sims D."/>
            <person name="Brettin T."/>
            <person name="Bruce D."/>
            <person name="Madsen E.L."/>
        </authorList>
    </citation>
    <scope>NUCLEOTIDE SEQUENCE [LARGE SCALE GENOMIC DNA]</scope>
    <source>
        <strain evidence="3">CJ2</strain>
    </source>
</reference>
<evidence type="ECO:0000256" key="1">
    <source>
        <dbReference type="SAM" id="MobiDB-lite"/>
    </source>
</evidence>
<protein>
    <submittedName>
        <fullName evidence="2">Uncharacterized protein</fullName>
    </submittedName>
</protein>
<dbReference type="Proteomes" id="UP000000644">
    <property type="component" value="Chromosome"/>
</dbReference>
<organism evidence="2 3">
    <name type="scientific">Polaromonas naphthalenivorans (strain CJ2)</name>
    <dbReference type="NCBI Taxonomy" id="365044"/>
    <lineage>
        <taxon>Bacteria</taxon>
        <taxon>Pseudomonadati</taxon>
        <taxon>Pseudomonadota</taxon>
        <taxon>Betaproteobacteria</taxon>
        <taxon>Burkholderiales</taxon>
        <taxon>Comamonadaceae</taxon>
        <taxon>Polaromonas</taxon>
    </lineage>
</organism>
<sequence>MTGAGSSLLDSGPGPGGPCHTTATELTRPRHRQRSEFRHYRMMEHAMELNLNEKSAGRAAGAALHDIDQQRLRILRCTARAMASSPGGLRFKAGTRPWLEGLPASARRNGLRVDATTH</sequence>
<feature type="region of interest" description="Disordered" evidence="1">
    <location>
        <begin position="1"/>
        <end position="34"/>
    </location>
</feature>
<gene>
    <name evidence="2" type="ordered locus">Pnap_2582</name>
</gene>
<feature type="compositionally biased region" description="Low complexity" evidence="1">
    <location>
        <begin position="1"/>
        <end position="12"/>
    </location>
</feature>
<evidence type="ECO:0000313" key="3">
    <source>
        <dbReference type="Proteomes" id="UP000000644"/>
    </source>
</evidence>
<dbReference type="STRING" id="365044.Pnap_2582"/>
<dbReference type="EMBL" id="CP000529">
    <property type="protein sequence ID" value="ABM37885.1"/>
    <property type="molecule type" value="Genomic_DNA"/>
</dbReference>
<evidence type="ECO:0000313" key="2">
    <source>
        <dbReference type="EMBL" id="ABM37885.1"/>
    </source>
</evidence>
<name>A1VQF7_POLNA</name>